<protein>
    <submittedName>
        <fullName evidence="1">Uncharacterized protein</fullName>
    </submittedName>
</protein>
<sequence>MVSVHDPLTGLPSLPVAVVGWRNGWSYWDWIPMRPAAGELRYGLIDSLDGEQRQQWLSRYYQHPTMAYSVDQVEEVLAAETCDDEALEHKVHDVLDELLVEGL</sequence>
<dbReference type="EMBL" id="CSWP01000009">
    <property type="protein sequence ID" value="CPV65980.1"/>
    <property type="molecule type" value="Genomic_DNA"/>
</dbReference>
<evidence type="ECO:0000313" key="2">
    <source>
        <dbReference type="Proteomes" id="UP000045782"/>
    </source>
</evidence>
<gene>
    <name evidence="1" type="ORF">ERS075579_03917</name>
</gene>
<organism evidence="1 2">
    <name type="scientific">Mycobacteroides abscessus</name>
    <dbReference type="NCBI Taxonomy" id="36809"/>
    <lineage>
        <taxon>Bacteria</taxon>
        <taxon>Bacillati</taxon>
        <taxon>Actinomycetota</taxon>
        <taxon>Actinomycetes</taxon>
        <taxon>Mycobacteriales</taxon>
        <taxon>Mycobacteriaceae</taxon>
        <taxon>Mycobacteroides</taxon>
    </lineage>
</organism>
<reference evidence="1 2" key="1">
    <citation type="submission" date="2015-03" db="EMBL/GenBank/DDBJ databases">
        <authorList>
            <person name="Murphy D."/>
        </authorList>
    </citation>
    <scope>NUCLEOTIDE SEQUENCE [LARGE SCALE GENOMIC DNA]</scope>
    <source>
        <strain evidence="1 2">PAP088</strain>
    </source>
</reference>
<name>A0A0U0ZQT6_9MYCO</name>
<dbReference type="AlphaFoldDB" id="A0A0U0ZQT6"/>
<proteinExistence type="predicted"/>
<dbReference type="Proteomes" id="UP000045782">
    <property type="component" value="Unassembled WGS sequence"/>
</dbReference>
<evidence type="ECO:0000313" key="1">
    <source>
        <dbReference type="EMBL" id="CPV65980.1"/>
    </source>
</evidence>
<accession>A0A0U0ZQT6</accession>